<comment type="similarity">
    <text evidence="12">Belongs to the carbohydrate kinase PfkB family. Ribokinase subfamily.</text>
</comment>
<comment type="activity regulation">
    <text evidence="12">Activated by a monovalent cation that binds near, but not in, the active site. The most likely occupant of the site in vivo is potassium. Ion binding induces a conformational change that may alter substrate affinity.</text>
</comment>
<keyword evidence="5 12" id="KW-0479">Metal-binding</keyword>
<keyword evidence="11 12" id="KW-0119">Carbohydrate metabolism</keyword>
<keyword evidence="7 12" id="KW-0418">Kinase</keyword>
<comment type="catalytic activity">
    <reaction evidence="12">
        <text>D-ribose + ATP = D-ribose 5-phosphate + ADP + H(+)</text>
        <dbReference type="Rhea" id="RHEA:13697"/>
        <dbReference type="ChEBI" id="CHEBI:15378"/>
        <dbReference type="ChEBI" id="CHEBI:30616"/>
        <dbReference type="ChEBI" id="CHEBI:47013"/>
        <dbReference type="ChEBI" id="CHEBI:78346"/>
        <dbReference type="ChEBI" id="CHEBI:456216"/>
        <dbReference type="EC" id="2.7.1.15"/>
    </reaction>
</comment>
<dbReference type="InterPro" id="IPR011877">
    <property type="entry name" value="Ribokinase"/>
</dbReference>
<keyword evidence="9 12" id="KW-0460">Magnesium</keyword>
<evidence type="ECO:0000256" key="10">
    <source>
        <dbReference type="ARBA" id="ARBA00022958"/>
    </source>
</evidence>
<keyword evidence="15" id="KW-1185">Reference proteome</keyword>
<dbReference type="CDD" id="cd01174">
    <property type="entry name" value="ribokinase"/>
    <property type="match status" value="1"/>
</dbReference>
<keyword evidence="4 12" id="KW-0808">Transferase</keyword>
<reference evidence="14 15" key="1">
    <citation type="submission" date="2022-09" db="EMBL/GenBank/DDBJ databases">
        <title>Enrichment on poylsaccharides allowed isolation of novel metabolic and taxonomic groups of Haloarchaea.</title>
        <authorList>
            <person name="Sorokin D.Y."/>
            <person name="Elcheninov A.G."/>
            <person name="Khizhniak T.V."/>
            <person name="Kolganova T.V."/>
            <person name="Kublanov I.V."/>
        </authorList>
    </citation>
    <scope>NUCLEOTIDE SEQUENCE [LARGE SCALE GENOMIC DNA]</scope>
    <source>
        <strain evidence="14 15">AArc-curdl1</strain>
    </source>
</reference>
<feature type="binding site" evidence="12">
    <location>
        <position position="298"/>
    </location>
    <ligand>
        <name>K(+)</name>
        <dbReference type="ChEBI" id="CHEBI:29103"/>
    </ligand>
</feature>
<evidence type="ECO:0000256" key="4">
    <source>
        <dbReference type="ARBA" id="ARBA00022679"/>
    </source>
</evidence>
<evidence type="ECO:0000256" key="1">
    <source>
        <dbReference type="ARBA" id="ARBA00005380"/>
    </source>
</evidence>
<dbReference type="EMBL" id="JAOPJZ010000010">
    <property type="protein sequence ID" value="MCU4752897.1"/>
    <property type="molecule type" value="Genomic_DNA"/>
</dbReference>
<proteinExistence type="inferred from homology"/>
<dbReference type="NCBIfam" id="TIGR02152">
    <property type="entry name" value="D_ribokin_bact"/>
    <property type="match status" value="1"/>
</dbReference>
<feature type="active site" description="Proton acceptor" evidence="12">
    <location>
        <position position="265"/>
    </location>
</feature>
<evidence type="ECO:0000313" key="15">
    <source>
        <dbReference type="Proteomes" id="UP001321047"/>
    </source>
</evidence>
<dbReference type="RefSeq" id="WP_342809222.1">
    <property type="nucleotide sequence ID" value="NZ_JAOPJZ010000010.1"/>
</dbReference>
<dbReference type="GO" id="GO:0005829">
    <property type="term" value="C:cytosol"/>
    <property type="evidence" value="ECO:0007669"/>
    <property type="project" value="TreeGrafter"/>
</dbReference>
<comment type="cofactor">
    <cofactor evidence="12">
        <name>Mg(2+)</name>
        <dbReference type="ChEBI" id="CHEBI:18420"/>
    </cofactor>
    <text evidence="12">Requires a divalent cation, most likely magnesium in vivo, as an electrophilic catalyst to aid phosphoryl group transfer. It is the chelate of the metal and the nucleotide that is the actual substrate.</text>
</comment>
<name>A0AAP2Z8Z5_9EURY</name>
<sequence>MSTDADGEDAASSGGRVTVVGSYNAGFVIDVDEIPVPGETVLGSDFVEGPGGKGSNQAIGVARLGATASFVGCVGDDHYGDEAFDLWAREGVDVEAVERVDDVATGAGFVIVDEDGENAIAVAPGANAELRAEHVENAREQIRNAHVVLCQLEIGDEAVERAVELASEAGVRTVLNPAPARELPAPILESVDYLTPNATEARLLAGHEPDADIPNETVGRELLELGVGCVVMTIGEDGALIITEDDLERVPAPVVDVVDTTGAGDAFNAGFAVALTADHDVTGATRFGCRTGAHCVTAREVIPGLPTRDDLEKIPQAEK</sequence>
<dbReference type="HAMAP" id="MF_01987">
    <property type="entry name" value="Ribokinase"/>
    <property type="match status" value="1"/>
</dbReference>
<dbReference type="PROSITE" id="PS00583">
    <property type="entry name" value="PFKB_KINASES_1"/>
    <property type="match status" value="1"/>
</dbReference>
<dbReference type="PANTHER" id="PTHR10584:SF166">
    <property type="entry name" value="RIBOKINASE"/>
    <property type="match status" value="1"/>
</dbReference>
<evidence type="ECO:0000259" key="13">
    <source>
        <dbReference type="Pfam" id="PF00294"/>
    </source>
</evidence>
<dbReference type="Pfam" id="PF00294">
    <property type="entry name" value="PfkB"/>
    <property type="match status" value="1"/>
</dbReference>
<feature type="binding site" evidence="12">
    <location>
        <begin position="264"/>
        <end position="265"/>
    </location>
    <ligand>
        <name>ATP</name>
        <dbReference type="ChEBI" id="CHEBI:30616"/>
    </ligand>
</feature>
<dbReference type="AlphaFoldDB" id="A0AAP2Z8Z5"/>
<evidence type="ECO:0000256" key="11">
    <source>
        <dbReference type="ARBA" id="ARBA00023277"/>
    </source>
</evidence>
<dbReference type="PRINTS" id="PR00990">
    <property type="entry name" value="RIBOKINASE"/>
</dbReference>
<feature type="binding site" evidence="12">
    <location>
        <position position="259"/>
    </location>
    <ligand>
        <name>K(+)</name>
        <dbReference type="ChEBI" id="CHEBI:29103"/>
    </ligand>
</feature>
<evidence type="ECO:0000256" key="2">
    <source>
        <dbReference type="ARBA" id="ARBA00012035"/>
    </source>
</evidence>
<dbReference type="InterPro" id="IPR002139">
    <property type="entry name" value="Ribo/fructo_kinase"/>
</dbReference>
<protein>
    <recommendedName>
        <fullName evidence="3 12">Ribokinase</fullName>
        <shortName evidence="12">RK</shortName>
        <ecNumber evidence="2 12">2.7.1.15</ecNumber>
    </recommendedName>
</protein>
<evidence type="ECO:0000313" key="14">
    <source>
        <dbReference type="EMBL" id="MCU4752897.1"/>
    </source>
</evidence>
<feature type="binding site" evidence="12">
    <location>
        <position position="261"/>
    </location>
    <ligand>
        <name>K(+)</name>
        <dbReference type="ChEBI" id="CHEBI:29103"/>
    </ligand>
</feature>
<evidence type="ECO:0000256" key="9">
    <source>
        <dbReference type="ARBA" id="ARBA00022842"/>
    </source>
</evidence>
<keyword evidence="8 12" id="KW-0067">ATP-binding</keyword>
<organism evidence="14 15">
    <name type="scientific">Natronosalvus hydrolyticus</name>
    <dbReference type="NCBI Taxonomy" id="2979988"/>
    <lineage>
        <taxon>Archaea</taxon>
        <taxon>Methanobacteriati</taxon>
        <taxon>Methanobacteriota</taxon>
        <taxon>Stenosarchaea group</taxon>
        <taxon>Halobacteria</taxon>
        <taxon>Halobacteriales</taxon>
        <taxon>Natrialbaceae</taxon>
        <taxon>Natronosalvus</taxon>
    </lineage>
</organism>
<dbReference type="GO" id="GO:0004747">
    <property type="term" value="F:ribokinase activity"/>
    <property type="evidence" value="ECO:0007669"/>
    <property type="project" value="UniProtKB-UniRule"/>
</dbReference>
<dbReference type="SUPFAM" id="SSF53613">
    <property type="entry name" value="Ribokinase-like"/>
    <property type="match status" value="1"/>
</dbReference>
<comment type="subcellular location">
    <subcellularLocation>
        <location evidence="12">Cytoplasm</location>
    </subcellularLocation>
</comment>
<keyword evidence="10 12" id="KW-0630">Potassium</keyword>
<dbReference type="PROSITE" id="PS00584">
    <property type="entry name" value="PFKB_KINASES_2"/>
    <property type="match status" value="1"/>
</dbReference>
<dbReference type="InterPro" id="IPR002173">
    <property type="entry name" value="Carboh/pur_kinase_PfkB_CS"/>
</dbReference>
<gene>
    <name evidence="12 14" type="primary">rbsK</name>
    <name evidence="14" type="ORF">OB919_13070</name>
</gene>
<dbReference type="InterPro" id="IPR029056">
    <property type="entry name" value="Ribokinase-like"/>
</dbReference>
<keyword evidence="6 12" id="KW-0547">Nucleotide-binding</keyword>
<dbReference type="GO" id="GO:0046872">
    <property type="term" value="F:metal ion binding"/>
    <property type="evidence" value="ECO:0007669"/>
    <property type="project" value="UniProtKB-KW"/>
</dbReference>
<evidence type="ECO:0000256" key="6">
    <source>
        <dbReference type="ARBA" id="ARBA00022741"/>
    </source>
</evidence>
<comment type="subunit">
    <text evidence="12">Homodimer.</text>
</comment>
<evidence type="ECO:0000256" key="8">
    <source>
        <dbReference type="ARBA" id="ARBA00022840"/>
    </source>
</evidence>
<evidence type="ECO:0000256" key="12">
    <source>
        <dbReference type="HAMAP-Rule" id="MF_01987"/>
    </source>
</evidence>
<dbReference type="Proteomes" id="UP001321047">
    <property type="component" value="Unassembled WGS sequence"/>
</dbReference>
<evidence type="ECO:0000256" key="7">
    <source>
        <dbReference type="ARBA" id="ARBA00022777"/>
    </source>
</evidence>
<dbReference type="PANTHER" id="PTHR10584">
    <property type="entry name" value="SUGAR KINASE"/>
    <property type="match status" value="1"/>
</dbReference>
<comment type="caution">
    <text evidence="14">The sequence shown here is derived from an EMBL/GenBank/DDBJ whole genome shotgun (WGS) entry which is preliminary data.</text>
</comment>
<dbReference type="InterPro" id="IPR011611">
    <property type="entry name" value="PfkB_dom"/>
</dbReference>
<keyword evidence="12" id="KW-0963">Cytoplasm</keyword>
<comment type="pathway">
    <text evidence="12">Carbohydrate metabolism; D-ribose degradation; D-ribose 5-phosphate from beta-D-ribopyranose: step 2/2.</text>
</comment>
<dbReference type="GO" id="GO:0005524">
    <property type="term" value="F:ATP binding"/>
    <property type="evidence" value="ECO:0007669"/>
    <property type="project" value="UniProtKB-UniRule"/>
</dbReference>
<feature type="binding site" evidence="12">
    <location>
        <position position="265"/>
    </location>
    <ligand>
        <name>substrate</name>
    </ligand>
</feature>
<comment type="caution">
    <text evidence="12">Lacks conserved residue(s) required for the propagation of feature annotation.</text>
</comment>
<feature type="binding site" evidence="12">
    <location>
        <position position="197"/>
    </location>
    <ligand>
        <name>ATP</name>
        <dbReference type="ChEBI" id="CHEBI:30616"/>
    </ligand>
</feature>
<comment type="function">
    <text evidence="12">Catalyzes the phosphorylation of ribose at O-5 in a reaction requiring ATP and magnesium. The resulting D-ribose-5-phosphate can then be used either for sythesis of nucleotides, histidine, and tryptophan, or as a component of the pentose phosphate pathway.</text>
</comment>
<feature type="binding site" evidence="12">
    <location>
        <position position="295"/>
    </location>
    <ligand>
        <name>K(+)</name>
        <dbReference type="ChEBI" id="CHEBI:29103"/>
    </ligand>
</feature>
<feature type="binding site" evidence="12">
    <location>
        <begin position="233"/>
        <end position="238"/>
    </location>
    <ligand>
        <name>ATP</name>
        <dbReference type="ChEBI" id="CHEBI:30616"/>
    </ligand>
</feature>
<dbReference type="GO" id="GO:0019303">
    <property type="term" value="P:D-ribose catabolic process"/>
    <property type="evidence" value="ECO:0007669"/>
    <property type="project" value="UniProtKB-UniRule"/>
</dbReference>
<dbReference type="EC" id="2.7.1.15" evidence="2 12"/>
<dbReference type="Gene3D" id="3.40.1190.20">
    <property type="match status" value="1"/>
</dbReference>
<accession>A0AAP2Z8Z5</accession>
<feature type="binding site" evidence="12">
    <location>
        <begin position="52"/>
        <end position="56"/>
    </location>
    <ligand>
        <name>substrate</name>
    </ligand>
</feature>
<comment type="similarity">
    <text evidence="1">Belongs to the carbohydrate kinase pfkB family.</text>
</comment>
<evidence type="ECO:0000256" key="3">
    <source>
        <dbReference type="ARBA" id="ARBA00016943"/>
    </source>
</evidence>
<evidence type="ECO:0000256" key="5">
    <source>
        <dbReference type="ARBA" id="ARBA00022723"/>
    </source>
</evidence>
<feature type="domain" description="Carbohydrate kinase PfkB" evidence="13">
    <location>
        <begin position="17"/>
        <end position="307"/>
    </location>
</feature>
<feature type="binding site" evidence="12">
    <location>
        <position position="153"/>
    </location>
    <ligand>
        <name>substrate</name>
    </ligand>
</feature>